<name>A0A6J8F0A7_MYTCO</name>
<feature type="region of interest" description="Disordered" evidence="1">
    <location>
        <begin position="80"/>
        <end position="202"/>
    </location>
</feature>
<sequence>MYNLSWLKFQQCEKFEKYLISTVKSELIHNVDDDYWGTGKYGNGKNIHGEVLMALRKLMYKGLKSTPLFHYLCPALRSVPTSNGQSRSPSTSVSAQSSSLVPTSSAQSSSSVPTSSGLSRSPSTSVSAQSISSVPASSGQSRSPSTSVSAQSISSVPTSSGQSRSPSTSVSAQSISSVPTSSGQSSSSVPTSSGQSSKERQEKALSKDDIYNLVLLAHQLNGFVSEVLVYPDLLAVVALPEIINAFKDIIELKSEDPVYLVYDTTFNLGDCCVSPIVFKHVIFDETPLVPLAFLIHERKHAKWHELLFKFLKDKIPRIDKKQIPFVIDQEPGLKRAIQDTFPNCPIMFCWNHIKEDFKFWLKGKVEGDNIKIYIDHLNQMLHSESEVEFLEMKLKLTSKWTPVVLEHFDKYISLAIQNHSGKWLIEKYPGMFDPYSGITNNLSESMNAVLKRENDWKELPVDLLALGFYYIQNFENYEILRGRSGLGNYHLKKEFSRAFISPSDVIFPKRIVCPEEVIEYLKNDKPLFQSNSVESDADPIGNLNSQEIVKQTHSDENTNQVKLDNQEIMKKSEDNTYFLTCVPPEHITNLLEVFFDEKEFLSNFGIRSLSKIHSKDYSTDYSKDYISTLHVFQIHSKNYILTLPVFQIYSKDYILTLHVLQIHSKDYILTLPVVKFTIHSKDYILTLPIRRKITENPEKFSLTENFTLHYAPGETDSKIMGGNSNWRGPIWMCANYILLDALEKIYSGLGSRLTIQHPAHKSKISLDLAVKDWCQCFYQILQGLDLYMVCKK</sequence>
<keyword evidence="3" id="KW-1185">Reference proteome</keyword>
<dbReference type="Proteomes" id="UP000507470">
    <property type="component" value="Unassembled WGS sequence"/>
</dbReference>
<proteinExistence type="predicted"/>
<dbReference type="OrthoDB" id="5791190at2759"/>
<dbReference type="GO" id="GO:0004573">
    <property type="term" value="F:Glc3Man9GlcNAc2 oligosaccharide glucosidase activity"/>
    <property type="evidence" value="ECO:0007669"/>
    <property type="project" value="InterPro"/>
</dbReference>
<accession>A0A6J8F0A7</accession>
<dbReference type="InterPro" id="IPR012816">
    <property type="entry name" value="NADAR"/>
</dbReference>
<dbReference type="InterPro" id="IPR004888">
    <property type="entry name" value="Glycoside_hydrolase_63"/>
</dbReference>
<evidence type="ECO:0000313" key="2">
    <source>
        <dbReference type="EMBL" id="CAC5425346.1"/>
    </source>
</evidence>
<dbReference type="PANTHER" id="PTHR10412">
    <property type="entry name" value="MANNOSYL-OLIGOSACCHARIDE GLUCOSIDASE"/>
    <property type="match status" value="1"/>
</dbReference>
<reference evidence="2 3" key="1">
    <citation type="submission" date="2020-06" db="EMBL/GenBank/DDBJ databases">
        <authorList>
            <person name="Li R."/>
            <person name="Bekaert M."/>
        </authorList>
    </citation>
    <scope>NUCLEOTIDE SEQUENCE [LARGE SCALE GENOMIC DNA]</scope>
    <source>
        <strain evidence="3">wild</strain>
    </source>
</reference>
<evidence type="ECO:0000256" key="1">
    <source>
        <dbReference type="SAM" id="MobiDB-lite"/>
    </source>
</evidence>
<dbReference type="Gene3D" id="1.50.10.10">
    <property type="match status" value="1"/>
</dbReference>
<dbReference type="SUPFAM" id="SSF143990">
    <property type="entry name" value="YbiA-like"/>
    <property type="match status" value="1"/>
</dbReference>
<dbReference type="InterPro" id="IPR037238">
    <property type="entry name" value="YbiA-like_sf"/>
</dbReference>
<protein>
    <submittedName>
        <fullName evidence="2">Uncharacterized protein</fullName>
    </submittedName>
</protein>
<organism evidence="2 3">
    <name type="scientific">Mytilus coruscus</name>
    <name type="common">Sea mussel</name>
    <dbReference type="NCBI Taxonomy" id="42192"/>
    <lineage>
        <taxon>Eukaryota</taxon>
        <taxon>Metazoa</taxon>
        <taxon>Spiralia</taxon>
        <taxon>Lophotrochozoa</taxon>
        <taxon>Mollusca</taxon>
        <taxon>Bivalvia</taxon>
        <taxon>Autobranchia</taxon>
        <taxon>Pteriomorphia</taxon>
        <taxon>Mytilida</taxon>
        <taxon>Mytiloidea</taxon>
        <taxon>Mytilidae</taxon>
        <taxon>Mytilinae</taxon>
        <taxon>Mytilus</taxon>
    </lineage>
</organism>
<dbReference type="EMBL" id="CACVKT020010231">
    <property type="protein sequence ID" value="CAC5425346.1"/>
    <property type="molecule type" value="Genomic_DNA"/>
</dbReference>
<evidence type="ECO:0000313" key="3">
    <source>
        <dbReference type="Proteomes" id="UP000507470"/>
    </source>
</evidence>
<feature type="compositionally biased region" description="Low complexity" evidence="1">
    <location>
        <begin position="86"/>
        <end position="196"/>
    </location>
</feature>
<gene>
    <name evidence="2" type="ORF">MCOR_57182</name>
</gene>
<dbReference type="AlphaFoldDB" id="A0A6J8F0A7"/>
<dbReference type="InterPro" id="IPR012341">
    <property type="entry name" value="6hp_glycosidase-like_sf"/>
</dbReference>
<dbReference type="GO" id="GO:0009311">
    <property type="term" value="P:oligosaccharide metabolic process"/>
    <property type="evidence" value="ECO:0007669"/>
    <property type="project" value="InterPro"/>
</dbReference>
<dbReference type="Gene3D" id="1.10.357.40">
    <property type="entry name" value="YbiA-like"/>
    <property type="match status" value="1"/>
</dbReference>
<dbReference type="CDD" id="cd15457">
    <property type="entry name" value="NADAR"/>
    <property type="match status" value="1"/>
</dbReference>
<dbReference type="PANTHER" id="PTHR10412:SF10">
    <property type="entry name" value="GLYCOSYL HYDROLASE FAMILY 63 C-TERMINAL DOMAIN-CONTAINING PROTEIN"/>
    <property type="match status" value="1"/>
</dbReference>